<evidence type="ECO:0000259" key="3">
    <source>
        <dbReference type="Pfam" id="PF24384"/>
    </source>
</evidence>
<accession>A0A7R9BZT8</accession>
<name>A0A7R9BZT8_9CRUS</name>
<dbReference type="InterPro" id="IPR029052">
    <property type="entry name" value="Metallo-depent_PP-like"/>
</dbReference>
<dbReference type="CDD" id="cd07401">
    <property type="entry name" value="MPP_TMEM62_N"/>
    <property type="match status" value="1"/>
</dbReference>
<evidence type="ECO:0008006" key="6">
    <source>
        <dbReference type="Google" id="ProtNLM"/>
    </source>
</evidence>
<feature type="domain" description="TMEM62 Ig-like" evidence="3">
    <location>
        <begin position="325"/>
        <end position="375"/>
    </location>
</feature>
<organism evidence="4">
    <name type="scientific">Notodromas monacha</name>
    <dbReference type="NCBI Taxonomy" id="399045"/>
    <lineage>
        <taxon>Eukaryota</taxon>
        <taxon>Metazoa</taxon>
        <taxon>Ecdysozoa</taxon>
        <taxon>Arthropoda</taxon>
        <taxon>Crustacea</taxon>
        <taxon>Oligostraca</taxon>
        <taxon>Ostracoda</taxon>
        <taxon>Podocopa</taxon>
        <taxon>Podocopida</taxon>
        <taxon>Cypridocopina</taxon>
        <taxon>Cypridoidea</taxon>
        <taxon>Cyprididae</taxon>
        <taxon>Notodromas</taxon>
    </lineage>
</organism>
<dbReference type="Pfam" id="PF24384">
    <property type="entry name" value="Ig_TMM62"/>
    <property type="match status" value="1"/>
</dbReference>
<proteinExistence type="predicted"/>
<evidence type="ECO:0000313" key="4">
    <source>
        <dbReference type="EMBL" id="CAD7283697.1"/>
    </source>
</evidence>
<dbReference type="EMBL" id="OA887930">
    <property type="protein sequence ID" value="CAD7283697.1"/>
    <property type="molecule type" value="Genomic_DNA"/>
</dbReference>
<dbReference type="InterPro" id="IPR041871">
    <property type="entry name" value="MPP_TMEM62"/>
</dbReference>
<gene>
    <name evidence="4" type="ORF">NMOB1V02_LOCUS11310</name>
</gene>
<keyword evidence="5" id="KW-1185">Reference proteome</keyword>
<dbReference type="InterPro" id="IPR004843">
    <property type="entry name" value="Calcineurin-like_PHP"/>
</dbReference>
<reference evidence="4" key="1">
    <citation type="submission" date="2020-11" db="EMBL/GenBank/DDBJ databases">
        <authorList>
            <person name="Tran Van P."/>
        </authorList>
    </citation>
    <scope>NUCLEOTIDE SEQUENCE</scope>
</reference>
<dbReference type="AlphaFoldDB" id="A0A7R9BZT8"/>
<dbReference type="SUPFAM" id="SSF56300">
    <property type="entry name" value="Metallo-dependent phosphatases"/>
    <property type="match status" value="1"/>
</dbReference>
<evidence type="ECO:0000313" key="5">
    <source>
        <dbReference type="Proteomes" id="UP000678499"/>
    </source>
</evidence>
<dbReference type="GO" id="GO:0016787">
    <property type="term" value="F:hydrolase activity"/>
    <property type="evidence" value="ECO:0007669"/>
    <property type="project" value="InterPro"/>
</dbReference>
<feature type="signal peptide" evidence="1">
    <location>
        <begin position="1"/>
        <end position="18"/>
    </location>
</feature>
<dbReference type="InterPro" id="IPR056229">
    <property type="entry name" value="Ig_TMM62"/>
</dbReference>
<feature type="chain" id="PRO_5036210513" description="Calcineurin-like phosphoesterase domain-containing protein" evidence="1">
    <location>
        <begin position="19"/>
        <end position="400"/>
    </location>
</feature>
<dbReference type="Pfam" id="PF00149">
    <property type="entry name" value="Metallophos"/>
    <property type="match status" value="1"/>
</dbReference>
<dbReference type="EMBL" id="CAJPEX010005893">
    <property type="protein sequence ID" value="CAG0923849.1"/>
    <property type="molecule type" value="Genomic_DNA"/>
</dbReference>
<feature type="domain" description="Calcineurin-like phosphoesterase" evidence="2">
    <location>
        <begin position="70"/>
        <end position="177"/>
    </location>
</feature>
<evidence type="ECO:0000256" key="1">
    <source>
        <dbReference type="SAM" id="SignalP"/>
    </source>
</evidence>
<sequence length="400" mass="45405">MNSVLILVALAFLAVVCINWTLMSQSTDSVAFCPATGQCNCDGADYMSPNHPWKRDRSLQLKDSPKKLLWFVQISDIHISEYYDENRIRNFESFCAETIPAIKPSVVIASGDLTDAKTKDYIGSRQSLKEWEAYQAAVKDSGVLSHTAWLDLRGNHDNFNVFDVHSPENHYRTHSVQGGTHLRSYKHTVMKDGDNYTFVALDASPSPGMKKPFNFIGMVLEKEWDVARKLEEEARCSSFSVWFAHYPTSSILAPSPGLRWLIRRSLVFLAGHFHTFGGMVPVMHAIHRPHGNLELELGDWKEGRRFRLAAIDNGLLSHATVHFGQWPIVLVTNPKDARYLLPLHEPLDLMRTSTHIRVLVFSLGEVTEVRCRIDGGAWERMSANRNEPNLKWERTVMISS</sequence>
<dbReference type="PANTHER" id="PTHR14795:SF0">
    <property type="entry name" value="TRANSMEMBRANE PROTEIN 62"/>
    <property type="match status" value="1"/>
</dbReference>
<keyword evidence="1" id="KW-0732">Signal</keyword>
<dbReference type="Proteomes" id="UP000678499">
    <property type="component" value="Unassembled WGS sequence"/>
</dbReference>
<evidence type="ECO:0000259" key="2">
    <source>
        <dbReference type="Pfam" id="PF00149"/>
    </source>
</evidence>
<dbReference type="OrthoDB" id="27234at2759"/>
<dbReference type="PANTHER" id="PTHR14795">
    <property type="entry name" value="HELICASE RELATED"/>
    <property type="match status" value="1"/>
</dbReference>
<protein>
    <recommendedName>
        <fullName evidence="6">Calcineurin-like phosphoesterase domain-containing protein</fullName>
    </recommendedName>
</protein>
<dbReference type="Gene3D" id="3.60.21.10">
    <property type="match status" value="1"/>
</dbReference>